<evidence type="ECO:0000313" key="5">
    <source>
        <dbReference type="EMBL" id="AZT90417.1"/>
    </source>
</evidence>
<dbReference type="EMBL" id="CP034791">
    <property type="protein sequence ID" value="AZT90417.1"/>
    <property type="molecule type" value="Genomic_DNA"/>
</dbReference>
<dbReference type="GO" id="GO:0003723">
    <property type="term" value="F:RNA binding"/>
    <property type="evidence" value="ECO:0007669"/>
    <property type="project" value="UniProtKB-KW"/>
</dbReference>
<gene>
    <name evidence="5" type="ORF">ELD05_07030</name>
</gene>
<evidence type="ECO:0000259" key="4">
    <source>
        <dbReference type="SMART" id="SM00363"/>
    </source>
</evidence>
<proteinExistence type="inferred from homology"/>
<keyword evidence="6" id="KW-1185">Reference proteome</keyword>
<dbReference type="PANTHER" id="PTHR32319:SF0">
    <property type="entry name" value="BACTERIAL HEMOLYSIN-LIKE PROTEIN"/>
    <property type="match status" value="1"/>
</dbReference>
<dbReference type="SUPFAM" id="SSF53335">
    <property type="entry name" value="S-adenosyl-L-methionine-dependent methyltransferases"/>
    <property type="match status" value="1"/>
</dbReference>
<dbReference type="Pfam" id="PF01728">
    <property type="entry name" value="FtsJ"/>
    <property type="match status" value="1"/>
</dbReference>
<dbReference type="InterPro" id="IPR002877">
    <property type="entry name" value="RNA_MeTrfase_FtsJ_dom"/>
</dbReference>
<dbReference type="GO" id="GO:0008168">
    <property type="term" value="F:methyltransferase activity"/>
    <property type="evidence" value="ECO:0007669"/>
    <property type="project" value="UniProtKB-KW"/>
</dbReference>
<dbReference type="AlphaFoldDB" id="A0A3T0D5R5"/>
<dbReference type="RefSeq" id="WP_127351873.1">
    <property type="nucleotide sequence ID" value="NZ_CP034791.1"/>
</dbReference>
<dbReference type="Pfam" id="PF01479">
    <property type="entry name" value="S4"/>
    <property type="match status" value="1"/>
</dbReference>
<dbReference type="InterPro" id="IPR036986">
    <property type="entry name" value="S4_RNA-bd_sf"/>
</dbReference>
<dbReference type="Gene3D" id="3.10.290.10">
    <property type="entry name" value="RNA-binding S4 domain"/>
    <property type="match status" value="1"/>
</dbReference>
<reference evidence="5 6" key="1">
    <citation type="submission" date="2018-12" db="EMBL/GenBank/DDBJ databases">
        <title>Genome sequence from the cellulolytic species, Caldicellulosiruptor changbaiensis.</title>
        <authorList>
            <person name="Blumer-Schuette S.E."/>
            <person name="Mendoza C."/>
        </authorList>
    </citation>
    <scope>NUCLEOTIDE SEQUENCE [LARGE SCALE GENOMIC DNA]</scope>
    <source>
        <strain evidence="5 6">CBS-Z</strain>
    </source>
</reference>
<organism evidence="5 6">
    <name type="scientific">Caldicellulosiruptor changbaiensis</name>
    <dbReference type="NCBI Taxonomy" id="1222016"/>
    <lineage>
        <taxon>Bacteria</taxon>
        <taxon>Bacillati</taxon>
        <taxon>Bacillota</taxon>
        <taxon>Bacillota incertae sedis</taxon>
        <taxon>Caldicellulosiruptorales</taxon>
        <taxon>Caldicellulosiruptoraceae</taxon>
        <taxon>Caldicellulosiruptor</taxon>
    </lineage>
</organism>
<dbReference type="SUPFAM" id="SSF55174">
    <property type="entry name" value="Alpha-L RNA-binding motif"/>
    <property type="match status" value="1"/>
</dbReference>
<feature type="domain" description="RNA-binding S4" evidence="4">
    <location>
        <begin position="3"/>
        <end position="64"/>
    </location>
</feature>
<sequence>MKKRADILLVEKGFAESREKAKALILSGNVYVNNQKIEKAGELVDCDAQIVVKEQLKFVSRGGLKLEKALNFFNVEVSGKIALDIGASTGGFTDCLLQHGAKKVYCVDVGYGQLAWKLREDQRVINFEKTNFRYFEREKIPDRIDIVVCDVSFISLTLIAHKIKEFMEKGTEGILLIKPQFEAGREEVGKKGVVRSSQTHVRVIKKVIDCYFSLGISIKGLTYSPIKGPEGNIEYLLYLKQEDLPQNVLTESKVQEVVSEAFESLGGKRI</sequence>
<evidence type="ECO:0000256" key="1">
    <source>
        <dbReference type="ARBA" id="ARBA00022884"/>
    </source>
</evidence>
<dbReference type="GO" id="GO:0032259">
    <property type="term" value="P:methylation"/>
    <property type="evidence" value="ECO:0007669"/>
    <property type="project" value="UniProtKB-KW"/>
</dbReference>
<evidence type="ECO:0000313" key="6">
    <source>
        <dbReference type="Proteomes" id="UP000282930"/>
    </source>
</evidence>
<dbReference type="KEGG" id="ccha:ELD05_07030"/>
<keyword evidence="5" id="KW-0489">Methyltransferase</keyword>
<dbReference type="InterPro" id="IPR002942">
    <property type="entry name" value="S4_RNA-bd"/>
</dbReference>
<dbReference type="InterPro" id="IPR004538">
    <property type="entry name" value="Hemolysin_A/TlyA"/>
</dbReference>
<dbReference type="PROSITE" id="PS50889">
    <property type="entry name" value="S4"/>
    <property type="match status" value="1"/>
</dbReference>
<evidence type="ECO:0000256" key="3">
    <source>
        <dbReference type="PROSITE-ProRule" id="PRU00182"/>
    </source>
</evidence>
<accession>A0A3T0D5R5</accession>
<protein>
    <submittedName>
        <fullName evidence="5">TlyA family RNA methyltransferase</fullName>
    </submittedName>
</protein>
<name>A0A3T0D5R5_9FIRM</name>
<dbReference type="CDD" id="cd02440">
    <property type="entry name" value="AdoMet_MTases"/>
    <property type="match status" value="1"/>
</dbReference>
<dbReference type="InterPro" id="IPR029063">
    <property type="entry name" value="SAM-dependent_MTases_sf"/>
</dbReference>
<dbReference type="Gene3D" id="3.40.50.150">
    <property type="entry name" value="Vaccinia Virus protein VP39"/>
    <property type="match status" value="1"/>
</dbReference>
<dbReference type="NCBIfam" id="TIGR00478">
    <property type="entry name" value="tly"/>
    <property type="match status" value="1"/>
</dbReference>
<dbReference type="Proteomes" id="UP000282930">
    <property type="component" value="Chromosome"/>
</dbReference>
<dbReference type="PANTHER" id="PTHR32319">
    <property type="entry name" value="BACTERIAL HEMOLYSIN-LIKE PROTEIN"/>
    <property type="match status" value="1"/>
</dbReference>
<comment type="similarity">
    <text evidence="2">Belongs to the TlyA family.</text>
</comment>
<keyword evidence="1 3" id="KW-0694">RNA-binding</keyword>
<dbReference type="PIRSF" id="PIRSF005578">
    <property type="entry name" value="TlyA"/>
    <property type="match status" value="1"/>
</dbReference>
<dbReference type="InterPro" id="IPR047048">
    <property type="entry name" value="TlyA"/>
</dbReference>
<evidence type="ECO:0000256" key="2">
    <source>
        <dbReference type="ARBA" id="ARBA00029460"/>
    </source>
</evidence>
<dbReference type="SMART" id="SM00363">
    <property type="entry name" value="S4"/>
    <property type="match status" value="1"/>
</dbReference>
<keyword evidence="5" id="KW-0808">Transferase</keyword>